<dbReference type="STRING" id="657014.SAMN04488092_101345"/>
<evidence type="ECO:0000256" key="1">
    <source>
        <dbReference type="SAM" id="SignalP"/>
    </source>
</evidence>
<evidence type="ECO:0008006" key="4">
    <source>
        <dbReference type="Google" id="ProtNLM"/>
    </source>
</evidence>
<evidence type="ECO:0000313" key="2">
    <source>
        <dbReference type="EMBL" id="SEP60832.1"/>
    </source>
</evidence>
<gene>
    <name evidence="2" type="ORF">SAMN04488092_101345</name>
</gene>
<reference evidence="2 3" key="1">
    <citation type="submission" date="2016-10" db="EMBL/GenBank/DDBJ databases">
        <authorList>
            <person name="de Groot N.N."/>
        </authorList>
    </citation>
    <scope>NUCLEOTIDE SEQUENCE [LARGE SCALE GENOMIC DNA]</scope>
    <source>
        <strain evidence="2 3">DSM 22007</strain>
    </source>
</reference>
<organism evidence="2 3">
    <name type="scientific">Thalassovita taeanensis</name>
    <dbReference type="NCBI Taxonomy" id="657014"/>
    <lineage>
        <taxon>Bacteria</taxon>
        <taxon>Pseudomonadati</taxon>
        <taxon>Pseudomonadota</taxon>
        <taxon>Alphaproteobacteria</taxon>
        <taxon>Rhodobacterales</taxon>
        <taxon>Roseobacteraceae</taxon>
        <taxon>Thalassovita</taxon>
    </lineage>
</organism>
<feature type="chain" id="PRO_5009300741" description="Outer membrane protein beta-barrel domain-containing protein" evidence="1">
    <location>
        <begin position="23"/>
        <end position="214"/>
    </location>
</feature>
<dbReference type="Proteomes" id="UP000198634">
    <property type="component" value="Unassembled WGS sequence"/>
</dbReference>
<dbReference type="Pfam" id="PF09694">
    <property type="entry name" value="Gcw_chp"/>
    <property type="match status" value="1"/>
</dbReference>
<dbReference type="EMBL" id="FOEP01000001">
    <property type="protein sequence ID" value="SEP60832.1"/>
    <property type="molecule type" value="Genomic_DNA"/>
</dbReference>
<dbReference type="OrthoDB" id="7720278at2"/>
<accession>A0A1H8Z8Y7</accession>
<dbReference type="AlphaFoldDB" id="A0A1H8Z8Y7"/>
<evidence type="ECO:0000313" key="3">
    <source>
        <dbReference type="Proteomes" id="UP000198634"/>
    </source>
</evidence>
<proteinExistence type="predicted"/>
<keyword evidence="1" id="KW-0732">Signal</keyword>
<protein>
    <recommendedName>
        <fullName evidence="4">Outer membrane protein beta-barrel domain-containing protein</fullName>
    </recommendedName>
</protein>
<name>A0A1H8Z8Y7_9RHOB</name>
<feature type="signal peptide" evidence="1">
    <location>
        <begin position="1"/>
        <end position="22"/>
    </location>
</feature>
<dbReference type="InterPro" id="IPR010239">
    <property type="entry name" value="CHP02001"/>
</dbReference>
<keyword evidence="3" id="KW-1185">Reference proteome</keyword>
<sequence length="214" mass="22926">MFIQRPLCAAAALCLLPQLAFAGDLSVTAGVAATAAYDTSDGLNHSENILEGYIEAEMNGIYGGVWIGSLEDDPADDAEIEVYLGYGGDISDRLGYDISLTGYYLNDSGYQNYDITTALSYAFNDSVTGSLELAYDPDNEDLDRSIELEIALTDRVWLRGLVGESDADANTYAELSVGYALTDAAALELLYEDADDSAGTLSFIVSYDFNLFGG</sequence>